<dbReference type="Proteomes" id="UP000522333">
    <property type="component" value="Unassembled WGS sequence"/>
</dbReference>
<evidence type="ECO:0000313" key="2">
    <source>
        <dbReference type="Proteomes" id="UP000522333"/>
    </source>
</evidence>
<protein>
    <submittedName>
        <fullName evidence="1">Uncharacterized protein</fullName>
    </submittedName>
</protein>
<comment type="caution">
    <text evidence="1">The sequence shown here is derived from an EMBL/GenBank/DDBJ whole genome shotgun (WGS) entry which is preliminary data.</text>
</comment>
<dbReference type="EMBL" id="JABAFY010000019">
    <property type="protein sequence ID" value="NME52180.1"/>
    <property type="molecule type" value="Genomic_DNA"/>
</dbReference>
<dbReference type="AlphaFoldDB" id="A0A848CAA2"/>
<dbReference type="RefSeq" id="WP_168935561.1">
    <property type="nucleotide sequence ID" value="NZ_JABAFY010000019.1"/>
</dbReference>
<reference evidence="1 2" key="1">
    <citation type="submission" date="2020-04" db="EMBL/GenBank/DDBJ databases">
        <authorList>
            <person name="Hitch T.C.A."/>
            <person name="Wylensek D."/>
            <person name="Clavel T."/>
        </authorList>
    </citation>
    <scope>NUCLEOTIDE SEQUENCE [LARGE SCALE GENOMIC DNA]</scope>
    <source>
        <strain evidence="1 2">PG-251-APC-1</strain>
    </source>
</reference>
<accession>A0A848CAA2</accession>
<organism evidence="1 2">
    <name type="scientific">Desulfovibrio piger</name>
    <dbReference type="NCBI Taxonomy" id="901"/>
    <lineage>
        <taxon>Bacteria</taxon>
        <taxon>Pseudomonadati</taxon>
        <taxon>Thermodesulfobacteriota</taxon>
        <taxon>Desulfovibrionia</taxon>
        <taxon>Desulfovibrionales</taxon>
        <taxon>Desulfovibrionaceae</taxon>
        <taxon>Desulfovibrio</taxon>
    </lineage>
</organism>
<gene>
    <name evidence="1" type="ORF">HF854_06485</name>
</gene>
<evidence type="ECO:0000313" key="1">
    <source>
        <dbReference type="EMBL" id="NME52180.1"/>
    </source>
</evidence>
<sequence>MLVFRTISPLAPSATLQQLIDISIEWIDKSPEYHLRGSLAAYYGQEEFSVEKEGEQFRSFRHTKEDSEFACICFQKTKGDEKWRTECVYKKTAEEVIASFSVYCETASFQNKLNNVKKPYIFKLIGQRIGFGHDIEFETRSTPHPLTADDLDIAASIIKGEFVAHLPCVYVSKGRDGNYPVDITKLCHVLSGMAHVFIEPNIYFMRDLRIRTEGLNPYYGAVGIYFPGSRNKKLLLPQWEDGNPLKIRNIFDAVKNGLNLGYIPGDLSYVDIRTDALRKKVVEAQEQNDLQSLIYSVDKENKSLNENLERKEGEIYALKEYIASLESRLNDNRERVLLRGDSVDSYRNQTYETLLDILEDARRSAEDGTRRKNIINELLEANPRTDNKENLARELKRIFAGYTSMNNSIKSSLRRLGFQVDDSKHHKIFFTNYPELASTLPTSGSDYRGWQNDLSDLKKKLL</sequence>
<proteinExistence type="predicted"/>
<name>A0A848CAA2_9BACT</name>